<reference evidence="1" key="1">
    <citation type="submission" date="2021-02" db="EMBL/GenBank/DDBJ databases">
        <title>First Annotated Genome of the Yellow-green Alga Tribonema minus.</title>
        <authorList>
            <person name="Mahan K.M."/>
        </authorList>
    </citation>
    <scope>NUCLEOTIDE SEQUENCE</scope>
    <source>
        <strain evidence="1">UTEX B ZZ1240</strain>
    </source>
</reference>
<dbReference type="AlphaFoldDB" id="A0A836CNK8"/>
<keyword evidence="2" id="KW-1185">Reference proteome</keyword>
<dbReference type="Proteomes" id="UP000664859">
    <property type="component" value="Unassembled WGS sequence"/>
</dbReference>
<dbReference type="Gene3D" id="2.20.110.10">
    <property type="entry name" value="Histone H3 K4-specific methyltransferase SET7/9 N-terminal domain"/>
    <property type="match status" value="1"/>
</dbReference>
<evidence type="ECO:0000313" key="1">
    <source>
        <dbReference type="EMBL" id="KAG5191828.1"/>
    </source>
</evidence>
<protein>
    <submittedName>
        <fullName evidence="1">Uncharacterized protein</fullName>
    </submittedName>
</protein>
<comment type="caution">
    <text evidence="1">The sequence shown here is derived from an EMBL/GenBank/DDBJ whole genome shotgun (WGS) entry which is preliminary data.</text>
</comment>
<gene>
    <name evidence="1" type="ORF">JKP88DRAFT_251272</name>
</gene>
<dbReference type="OrthoDB" id="305048at2759"/>
<sequence>MASACIGAARPMLPTIADRRAAFAEAKLLSEQRLQIIWDRQEAEKEEIRLVKEAEEARRRQFKDEVTKRRKEQQAQVDGRLYRYWVRDKDNAVHNTGTVYCGESTNVGAAWVAHGRGELQKEGVVQYKGTFKAGTPHGGGALLLLPDGESWEGPMWNGAMHGVGTYAARDGSRRGAVMRHDRRVCFLDELTCGARLALLSPHFAWHGGGGCGGSGGDGGGGGSGGTAAVVVHEGRKPGLYCVKFDGDGLCRDINLAEEPFRLLRSLPHAIPLELVTGTGDPPPRCATALSADAPARPTTDYAENIYHDDSAALAAAAAAAAEAEAAARRRALRKARAAAAAQLREVDAAAVIDQAMEEERARKLRAAAEEARMAGDVAAARATALAAEAQRKRWLRAVST</sequence>
<dbReference type="EMBL" id="JAFCMP010000014">
    <property type="protein sequence ID" value="KAG5191828.1"/>
    <property type="molecule type" value="Genomic_DNA"/>
</dbReference>
<accession>A0A836CNK8</accession>
<name>A0A836CNK8_9STRA</name>
<evidence type="ECO:0000313" key="2">
    <source>
        <dbReference type="Proteomes" id="UP000664859"/>
    </source>
</evidence>
<organism evidence="1 2">
    <name type="scientific">Tribonema minus</name>
    <dbReference type="NCBI Taxonomy" id="303371"/>
    <lineage>
        <taxon>Eukaryota</taxon>
        <taxon>Sar</taxon>
        <taxon>Stramenopiles</taxon>
        <taxon>Ochrophyta</taxon>
        <taxon>PX clade</taxon>
        <taxon>Xanthophyceae</taxon>
        <taxon>Tribonematales</taxon>
        <taxon>Tribonemataceae</taxon>
        <taxon>Tribonema</taxon>
    </lineage>
</organism>
<dbReference type="SUPFAM" id="SSF82185">
    <property type="entry name" value="Histone H3 K4-specific methyltransferase SET7/9 N-terminal domain"/>
    <property type="match status" value="1"/>
</dbReference>
<proteinExistence type="predicted"/>